<reference evidence="14 15" key="1">
    <citation type="submission" date="2017-04" db="EMBL/GenBank/DDBJ databases">
        <title>Draft genome sequence of Zooshikella ganghwensis VG4 isolated from Red Sea sediments.</title>
        <authorList>
            <person name="Rehman Z."/>
            <person name="Alam I."/>
            <person name="Kamau A."/>
            <person name="Bajic V."/>
            <person name="Leiknes T."/>
        </authorList>
    </citation>
    <scope>NUCLEOTIDE SEQUENCE [LARGE SCALE GENOMIC DNA]</scope>
    <source>
        <strain evidence="14 15">VG4</strain>
    </source>
</reference>
<evidence type="ECO:0000256" key="5">
    <source>
        <dbReference type="ARBA" id="ARBA00022692"/>
    </source>
</evidence>
<dbReference type="CDD" id="cd03512">
    <property type="entry name" value="Alkane-hydroxylase"/>
    <property type="match status" value="1"/>
</dbReference>
<dbReference type="GO" id="GO:0046872">
    <property type="term" value="F:metal ion binding"/>
    <property type="evidence" value="ECO:0007669"/>
    <property type="project" value="UniProtKB-KW"/>
</dbReference>
<sequence length="350" mass="40470">MLPPYYFLLAYLVSMIPFIGWYLGGSWNLLFLLFYLLFPAVDLVLGRSKQNPTPQQEQQLLNDYRYKVIICGFCCVQLGYLMLGLYSAKFEVWSTTLALSLSTGFLVFAGAINISHELIHRNTKHERMLGGFMLMLVGYATFKVEHVRGHHVNVATPHDASTAKLGQSIYLFLPQAIIRNIIQGFKLEATRLAKKKLPFWHWQNELLWWSAGTLLLWTSFALWAGWQGLMFIWVSSICAIISLEIVNYVEHYGLVRKQLPDGRYERVSPIHSWNASEIFSNAGLFNLQRHSDHHAHPARRYQILRHFDESPQLPSSYGAMMLLALIPPLWRQIMDPRVIHYQQTQKQVFG</sequence>
<evidence type="ECO:0000256" key="2">
    <source>
        <dbReference type="ARBA" id="ARBA00010823"/>
    </source>
</evidence>
<keyword evidence="7 12" id="KW-1133">Transmembrane helix</keyword>
<dbReference type="PANTHER" id="PTHR38674">
    <property type="entry name" value="ALKANE 1-MONOOXYGENASE 1"/>
    <property type="match status" value="1"/>
</dbReference>
<evidence type="ECO:0000256" key="9">
    <source>
        <dbReference type="ARBA" id="ARBA00023004"/>
    </source>
</evidence>
<evidence type="ECO:0000313" key="15">
    <source>
        <dbReference type="Proteomes" id="UP000257039"/>
    </source>
</evidence>
<evidence type="ECO:0000259" key="13">
    <source>
        <dbReference type="Pfam" id="PF00487"/>
    </source>
</evidence>
<feature type="transmembrane region" description="Helical" evidence="12">
    <location>
        <begin position="5"/>
        <end position="23"/>
    </location>
</feature>
<dbReference type="Pfam" id="PF00487">
    <property type="entry name" value="FA_desaturase"/>
    <property type="match status" value="1"/>
</dbReference>
<feature type="transmembrane region" description="Helical" evidence="12">
    <location>
        <begin position="206"/>
        <end position="224"/>
    </location>
</feature>
<feature type="transmembrane region" description="Helical" evidence="12">
    <location>
        <begin position="230"/>
        <end position="249"/>
    </location>
</feature>
<keyword evidence="10 14" id="KW-0503">Monooxygenase</keyword>
<gene>
    <name evidence="14" type="ORF">B9G39_01985</name>
</gene>
<evidence type="ECO:0000256" key="1">
    <source>
        <dbReference type="ARBA" id="ARBA00004429"/>
    </source>
</evidence>
<dbReference type="EMBL" id="NDXW01000001">
    <property type="protein sequence ID" value="RDH42308.1"/>
    <property type="molecule type" value="Genomic_DNA"/>
</dbReference>
<keyword evidence="5 12" id="KW-0812">Transmembrane</keyword>
<organism evidence="14 15">
    <name type="scientific">Zooshikella ganghwensis</name>
    <dbReference type="NCBI Taxonomy" id="202772"/>
    <lineage>
        <taxon>Bacteria</taxon>
        <taxon>Pseudomonadati</taxon>
        <taxon>Pseudomonadota</taxon>
        <taxon>Gammaproteobacteria</taxon>
        <taxon>Oceanospirillales</taxon>
        <taxon>Zooshikellaceae</taxon>
        <taxon>Zooshikella</taxon>
    </lineage>
</organism>
<dbReference type="PANTHER" id="PTHR38674:SF1">
    <property type="entry name" value="ALKANE 1-MONOOXYGENASE 1"/>
    <property type="match status" value="1"/>
</dbReference>
<keyword evidence="9" id="KW-0408">Iron</keyword>
<evidence type="ECO:0000256" key="7">
    <source>
        <dbReference type="ARBA" id="ARBA00022989"/>
    </source>
</evidence>
<dbReference type="GO" id="GO:0006629">
    <property type="term" value="P:lipid metabolic process"/>
    <property type="evidence" value="ECO:0007669"/>
    <property type="project" value="InterPro"/>
</dbReference>
<feature type="domain" description="Fatty acid desaturase" evidence="13">
    <location>
        <begin position="95"/>
        <end position="320"/>
    </location>
</feature>
<comment type="similarity">
    <text evidence="2">Belongs to the fatty acid desaturase type 1 family. AlkB subfamily.</text>
</comment>
<feature type="transmembrane region" description="Helical" evidence="12">
    <location>
        <begin position="66"/>
        <end position="86"/>
    </location>
</feature>
<name>A0A4P9VGM6_9GAMM</name>
<keyword evidence="15" id="KW-1185">Reference proteome</keyword>
<keyword evidence="6" id="KW-0479">Metal-binding</keyword>
<comment type="subcellular location">
    <subcellularLocation>
        <location evidence="1">Cell inner membrane</location>
        <topology evidence="1">Multi-pass membrane protein</topology>
    </subcellularLocation>
</comment>
<dbReference type="Proteomes" id="UP000257039">
    <property type="component" value="Unassembled WGS sequence"/>
</dbReference>
<dbReference type="InterPro" id="IPR033885">
    <property type="entry name" value="AlkB/XylM"/>
</dbReference>
<comment type="caution">
    <text evidence="14">The sequence shown here is derived from an EMBL/GenBank/DDBJ whole genome shotgun (WGS) entry which is preliminary data.</text>
</comment>
<evidence type="ECO:0000256" key="6">
    <source>
        <dbReference type="ARBA" id="ARBA00022723"/>
    </source>
</evidence>
<dbReference type="RefSeq" id="WP_094785833.1">
    <property type="nucleotide sequence ID" value="NZ_NDXW01000001.1"/>
</dbReference>
<dbReference type="AlphaFoldDB" id="A0A4P9VGM6"/>
<evidence type="ECO:0000256" key="8">
    <source>
        <dbReference type="ARBA" id="ARBA00023002"/>
    </source>
</evidence>
<keyword evidence="3" id="KW-1003">Cell membrane</keyword>
<evidence type="ECO:0000256" key="3">
    <source>
        <dbReference type="ARBA" id="ARBA00022475"/>
    </source>
</evidence>
<evidence type="ECO:0000313" key="14">
    <source>
        <dbReference type="EMBL" id="RDH42308.1"/>
    </source>
</evidence>
<dbReference type="InterPro" id="IPR005804">
    <property type="entry name" value="FA_desaturase_dom"/>
</dbReference>
<keyword evidence="8" id="KW-0560">Oxidoreductase</keyword>
<feature type="transmembrane region" description="Helical" evidence="12">
    <location>
        <begin position="29"/>
        <end position="45"/>
    </location>
</feature>
<evidence type="ECO:0000256" key="10">
    <source>
        <dbReference type="ARBA" id="ARBA00023033"/>
    </source>
</evidence>
<dbReference type="GO" id="GO:0005886">
    <property type="term" value="C:plasma membrane"/>
    <property type="evidence" value="ECO:0007669"/>
    <property type="project" value="UniProtKB-SubCell"/>
</dbReference>
<accession>A0A4P9VGM6</accession>
<evidence type="ECO:0000256" key="11">
    <source>
        <dbReference type="ARBA" id="ARBA00023136"/>
    </source>
</evidence>
<protein>
    <submittedName>
        <fullName evidence="14">Alkane 1-monooxygenase</fullName>
    </submittedName>
</protein>
<evidence type="ECO:0000256" key="12">
    <source>
        <dbReference type="SAM" id="Phobius"/>
    </source>
</evidence>
<evidence type="ECO:0000256" key="4">
    <source>
        <dbReference type="ARBA" id="ARBA00022519"/>
    </source>
</evidence>
<dbReference type="GO" id="GO:0004497">
    <property type="term" value="F:monooxygenase activity"/>
    <property type="evidence" value="ECO:0007669"/>
    <property type="project" value="UniProtKB-KW"/>
</dbReference>
<keyword evidence="4" id="KW-0997">Cell inner membrane</keyword>
<keyword evidence="11 12" id="KW-0472">Membrane</keyword>
<feature type="transmembrane region" description="Helical" evidence="12">
    <location>
        <begin position="92"/>
        <end position="116"/>
    </location>
</feature>
<proteinExistence type="inferred from homology"/>